<feature type="compositionally biased region" description="Low complexity" evidence="1">
    <location>
        <begin position="308"/>
        <end position="349"/>
    </location>
</feature>
<dbReference type="InParanoid" id="A0A369J6H4"/>
<organism evidence="2 3">
    <name type="scientific">Hypsizygus marmoreus</name>
    <name type="common">White beech mushroom</name>
    <name type="synonym">Agaricus marmoreus</name>
    <dbReference type="NCBI Taxonomy" id="39966"/>
    <lineage>
        <taxon>Eukaryota</taxon>
        <taxon>Fungi</taxon>
        <taxon>Dikarya</taxon>
        <taxon>Basidiomycota</taxon>
        <taxon>Agaricomycotina</taxon>
        <taxon>Agaricomycetes</taxon>
        <taxon>Agaricomycetidae</taxon>
        <taxon>Agaricales</taxon>
        <taxon>Tricholomatineae</taxon>
        <taxon>Lyophyllaceae</taxon>
        <taxon>Hypsizygus</taxon>
    </lineage>
</organism>
<accession>A0A369J6H4</accession>
<dbReference type="AlphaFoldDB" id="A0A369J6H4"/>
<dbReference type="OrthoDB" id="3133286at2759"/>
<evidence type="ECO:0000256" key="1">
    <source>
        <dbReference type="SAM" id="MobiDB-lite"/>
    </source>
</evidence>
<dbReference type="InterPro" id="IPR043519">
    <property type="entry name" value="NT_sf"/>
</dbReference>
<dbReference type="Gene3D" id="3.30.460.40">
    <property type="match status" value="1"/>
</dbReference>
<reference evidence="2" key="1">
    <citation type="submission" date="2018-04" db="EMBL/GenBank/DDBJ databases">
        <title>Whole genome sequencing of Hypsizygus marmoreus.</title>
        <authorList>
            <person name="Choi I.-G."/>
            <person name="Min B."/>
            <person name="Kim J.-G."/>
            <person name="Kim S."/>
            <person name="Oh Y.-L."/>
            <person name="Kong W.-S."/>
            <person name="Park H."/>
            <person name="Jeong J."/>
            <person name="Song E.-S."/>
        </authorList>
    </citation>
    <scope>NUCLEOTIDE SEQUENCE [LARGE SCALE GENOMIC DNA]</scope>
    <source>
        <strain evidence="2">51987-8</strain>
    </source>
</reference>
<name>A0A369J6H4_HYPMA</name>
<dbReference type="SUPFAM" id="SSF81301">
    <property type="entry name" value="Nucleotidyltransferase"/>
    <property type="match status" value="1"/>
</dbReference>
<dbReference type="Proteomes" id="UP000076154">
    <property type="component" value="Unassembled WGS sequence"/>
</dbReference>
<feature type="compositionally biased region" description="Basic and acidic residues" evidence="1">
    <location>
        <begin position="350"/>
        <end position="360"/>
    </location>
</feature>
<dbReference type="EMBL" id="LUEZ02000110">
    <property type="protein sequence ID" value="RDB17671.1"/>
    <property type="molecule type" value="Genomic_DNA"/>
</dbReference>
<sequence length="607" mass="67253">MAPPSKPLPPSPLVMYAALASLIALHKNNLAFAFCGEMGAYLYGEGAPTWTFEILLLSAPHATMTKIKRSIIMIDPNHFVDLPTSNSLCYYPRQSYRSADFFVIIITIPSTPHPVDCIQLVNGFPVAPFSFLLLQKLQEWDHVNSLANEYLSQESPPAVTRSTQEKEWTLAHELLCMLRTFRARNLRHYPHFDPALHTSSNERAARFLTVHSSYRKEWLRMGFLTQKPPIGHDVRPKAPSASSQASFPKPHNGQPVGSASLQVGSSNHQATAAMAAQETTPKAGSPLVVNGQPRTELASSTNAKAGPSSLSNTISSTTTSSQKPNRTQPSSSPPVTNSTTPANAAAGSSNRKEKAKDKPPRITFMQIRRLAAHTAVAILRSQGFECAIFGSMACRLYGNPRIPNDVDILVIPPPSQIDITQEDIKDLIVAQNPSQFVLKAAKDPEATYRVLYFTVSAKPSSSATPTTLAAPPPRSKSSKVDILLPGIMHLPSLLPVHITWKAELPLVPYDVLVLQKLQGWDDHRNAEEERYRKKAVVDVEDLQWILDVGISRHMRRGRSRMGERWSDRELFVEEFETLSRARVRAFCAEFPRFGQVWNALGFDTREA</sequence>
<feature type="region of interest" description="Disordered" evidence="1">
    <location>
        <begin position="226"/>
        <end position="361"/>
    </location>
</feature>
<protein>
    <submittedName>
        <fullName evidence="2">Uncharacterized protein</fullName>
    </submittedName>
</protein>
<feature type="compositionally biased region" description="Low complexity" evidence="1">
    <location>
        <begin position="269"/>
        <end position="280"/>
    </location>
</feature>
<gene>
    <name evidence="2" type="ORF">Hypma_001273</name>
</gene>
<evidence type="ECO:0000313" key="3">
    <source>
        <dbReference type="Proteomes" id="UP000076154"/>
    </source>
</evidence>
<proteinExistence type="predicted"/>
<evidence type="ECO:0000313" key="2">
    <source>
        <dbReference type="EMBL" id="RDB17671.1"/>
    </source>
</evidence>
<comment type="caution">
    <text evidence="2">The sequence shown here is derived from an EMBL/GenBank/DDBJ whole genome shotgun (WGS) entry which is preliminary data.</text>
</comment>
<feature type="compositionally biased region" description="Polar residues" evidence="1">
    <location>
        <begin position="255"/>
        <end position="268"/>
    </location>
</feature>
<keyword evidence="3" id="KW-1185">Reference proteome</keyword>